<feature type="compositionally biased region" description="Low complexity" evidence="1">
    <location>
        <begin position="175"/>
        <end position="199"/>
    </location>
</feature>
<evidence type="ECO:0000313" key="3">
    <source>
        <dbReference type="Proteomes" id="UP001422759"/>
    </source>
</evidence>
<gene>
    <name evidence="2" type="ORF">GCM10009760_56310</name>
</gene>
<dbReference type="EMBL" id="BAAANT010000049">
    <property type="protein sequence ID" value="GAA2155914.1"/>
    <property type="molecule type" value="Genomic_DNA"/>
</dbReference>
<dbReference type="RefSeq" id="WP_344468790.1">
    <property type="nucleotide sequence ID" value="NZ_BAAANT010000049.1"/>
</dbReference>
<evidence type="ECO:0008006" key="4">
    <source>
        <dbReference type="Google" id="ProtNLM"/>
    </source>
</evidence>
<accession>A0ABN3A823</accession>
<evidence type="ECO:0000256" key="1">
    <source>
        <dbReference type="SAM" id="MobiDB-lite"/>
    </source>
</evidence>
<organism evidence="2 3">
    <name type="scientific">Kitasatospora kazusensis</name>
    <dbReference type="NCBI Taxonomy" id="407974"/>
    <lineage>
        <taxon>Bacteria</taxon>
        <taxon>Bacillati</taxon>
        <taxon>Actinomycetota</taxon>
        <taxon>Actinomycetes</taxon>
        <taxon>Kitasatosporales</taxon>
        <taxon>Streptomycetaceae</taxon>
        <taxon>Kitasatospora</taxon>
    </lineage>
</organism>
<protein>
    <recommendedName>
        <fullName evidence="4">ParB/Sulfiredoxin domain-containing protein</fullName>
    </recommendedName>
</protein>
<comment type="caution">
    <text evidence="2">The sequence shown here is derived from an EMBL/GenBank/DDBJ whole genome shotgun (WGS) entry which is preliminary data.</text>
</comment>
<sequence length="207" mass="22658">MRGIDVEVVSSVTFAEVRRVYLRDHPADQAHEANTNQCGEENLQRAEDLLGSWWKVRLSRAEVLGIMLPWHLSEGGKLELVPRTGLTVGQAAARIRAGGAEWAEANPVCAAKLELLKWAPLTPVYLSTRPVPHSDYADLPPTDGLVHLDGLHRMLVWEVARRLPRSARLEAFVAGDPRTGPGPRTGPSAADRPTTPTTPVRTGDEQT</sequence>
<keyword evidence="3" id="KW-1185">Reference proteome</keyword>
<dbReference type="InterPro" id="IPR046276">
    <property type="entry name" value="DUF6309"/>
</dbReference>
<proteinExistence type="predicted"/>
<feature type="region of interest" description="Disordered" evidence="1">
    <location>
        <begin position="172"/>
        <end position="207"/>
    </location>
</feature>
<name>A0ABN3A823_9ACTN</name>
<dbReference type="Pfam" id="PF19828">
    <property type="entry name" value="DUF6309"/>
    <property type="match status" value="1"/>
</dbReference>
<dbReference type="Proteomes" id="UP001422759">
    <property type="component" value="Unassembled WGS sequence"/>
</dbReference>
<reference evidence="2 3" key="1">
    <citation type="journal article" date="2019" name="Int. J. Syst. Evol. Microbiol.">
        <title>The Global Catalogue of Microorganisms (GCM) 10K type strain sequencing project: providing services to taxonomists for standard genome sequencing and annotation.</title>
        <authorList>
            <consortium name="The Broad Institute Genomics Platform"/>
            <consortium name="The Broad Institute Genome Sequencing Center for Infectious Disease"/>
            <person name="Wu L."/>
            <person name="Ma J."/>
        </authorList>
    </citation>
    <scope>NUCLEOTIDE SEQUENCE [LARGE SCALE GENOMIC DNA]</scope>
    <source>
        <strain evidence="2 3">JCM 14560</strain>
    </source>
</reference>
<evidence type="ECO:0000313" key="2">
    <source>
        <dbReference type="EMBL" id="GAA2155914.1"/>
    </source>
</evidence>